<evidence type="ECO:0000313" key="3">
    <source>
        <dbReference type="EMBL" id="AEG48153.1"/>
    </source>
</evidence>
<dbReference type="Gene3D" id="3.30.300.30">
    <property type="match status" value="1"/>
</dbReference>
<protein>
    <submittedName>
        <fullName evidence="3">Long-chain-fatty-acid--CoA ligase</fullName>
        <ecNumber evidence="3">6.2.1.3</ecNumber>
    </submittedName>
</protein>
<dbReference type="InterPro" id="IPR042099">
    <property type="entry name" value="ANL_N_sf"/>
</dbReference>
<dbReference type="EMBL" id="CP002798">
    <property type="protein sequence ID" value="AEG48153.1"/>
    <property type="molecule type" value="Genomic_DNA"/>
</dbReference>
<dbReference type="PANTHER" id="PTHR43767:SF1">
    <property type="entry name" value="NONRIBOSOMAL PEPTIDE SYNTHASE PES1 (EUROFUNG)-RELATED"/>
    <property type="match status" value="1"/>
</dbReference>
<dbReference type="KEGG" id="sch:Sphch_0456"/>
<dbReference type="PANTHER" id="PTHR43767">
    <property type="entry name" value="LONG-CHAIN-FATTY-ACID--COA LIGASE"/>
    <property type="match status" value="1"/>
</dbReference>
<dbReference type="STRING" id="690566.Sphch_0456"/>
<dbReference type="Pfam" id="PF00501">
    <property type="entry name" value="AMP-binding"/>
    <property type="match status" value="1"/>
</dbReference>
<evidence type="ECO:0000259" key="1">
    <source>
        <dbReference type="Pfam" id="PF00501"/>
    </source>
</evidence>
<gene>
    <name evidence="3" type="ORF">Sphch_0456</name>
</gene>
<reference evidence="3 4" key="1">
    <citation type="submission" date="2011-05" db="EMBL/GenBank/DDBJ databases">
        <title>Complete sequence of chromosome 1 of Sphingobium chlorophenolicum L-1.</title>
        <authorList>
            <consortium name="US DOE Joint Genome Institute"/>
            <person name="Lucas S."/>
            <person name="Han J."/>
            <person name="Lapidus A."/>
            <person name="Cheng J.-F."/>
            <person name="Goodwin L."/>
            <person name="Pitluck S."/>
            <person name="Peters L."/>
            <person name="Daligault H."/>
            <person name="Han C."/>
            <person name="Tapia R."/>
            <person name="Land M."/>
            <person name="Hauser L."/>
            <person name="Kyrpides N."/>
            <person name="Ivanova N."/>
            <person name="Pagani I."/>
            <person name="Turner P."/>
            <person name="Copley S."/>
            <person name="Woyke T."/>
        </authorList>
    </citation>
    <scope>NUCLEOTIDE SEQUENCE [LARGE SCALE GENOMIC DNA]</scope>
    <source>
        <strain evidence="3 4">L-1</strain>
    </source>
</reference>
<dbReference type="Gene3D" id="3.40.50.12780">
    <property type="entry name" value="N-terminal domain of ligase-like"/>
    <property type="match status" value="1"/>
</dbReference>
<dbReference type="Proteomes" id="UP000007150">
    <property type="component" value="Chromosome 1"/>
</dbReference>
<feature type="domain" description="AMP-binding enzyme C-terminal" evidence="2">
    <location>
        <begin position="411"/>
        <end position="486"/>
    </location>
</feature>
<evidence type="ECO:0000313" key="4">
    <source>
        <dbReference type="Proteomes" id="UP000007150"/>
    </source>
</evidence>
<dbReference type="RefSeq" id="WP_013846419.1">
    <property type="nucleotide sequence ID" value="NC_015593.1"/>
</dbReference>
<keyword evidence="4" id="KW-1185">Reference proteome</keyword>
<name>F6EWZ0_SPHCR</name>
<dbReference type="InterPro" id="IPR045851">
    <property type="entry name" value="AMP-bd_C_sf"/>
</dbReference>
<accession>F6EWZ0</accession>
<dbReference type="InterPro" id="IPR000873">
    <property type="entry name" value="AMP-dep_synth/lig_dom"/>
</dbReference>
<organism evidence="3 4">
    <name type="scientific">Sphingobium chlorophenolicum L-1</name>
    <dbReference type="NCBI Taxonomy" id="690566"/>
    <lineage>
        <taxon>Bacteria</taxon>
        <taxon>Pseudomonadati</taxon>
        <taxon>Pseudomonadota</taxon>
        <taxon>Alphaproteobacteria</taxon>
        <taxon>Sphingomonadales</taxon>
        <taxon>Sphingomonadaceae</taxon>
        <taxon>Sphingobium</taxon>
    </lineage>
</organism>
<proteinExistence type="predicted"/>
<dbReference type="InterPro" id="IPR025110">
    <property type="entry name" value="AMP-bd_C"/>
</dbReference>
<dbReference type="InterPro" id="IPR020845">
    <property type="entry name" value="AMP-binding_CS"/>
</dbReference>
<feature type="domain" description="AMP-dependent synthetase/ligase" evidence="1">
    <location>
        <begin position="13"/>
        <end position="360"/>
    </location>
</feature>
<dbReference type="InterPro" id="IPR050237">
    <property type="entry name" value="ATP-dep_AMP-bd_enzyme"/>
</dbReference>
<dbReference type="SUPFAM" id="SSF56801">
    <property type="entry name" value="Acetyl-CoA synthetase-like"/>
    <property type="match status" value="1"/>
</dbReference>
<dbReference type="PROSITE" id="PS00455">
    <property type="entry name" value="AMP_BINDING"/>
    <property type="match status" value="1"/>
</dbReference>
<keyword evidence="3" id="KW-0436">Ligase</keyword>
<dbReference type="Pfam" id="PF13193">
    <property type="entry name" value="AMP-binding_C"/>
    <property type="match status" value="1"/>
</dbReference>
<sequence>MLAHDTMAALTFRARRFAERTAVVCGSHQLSYAELDDRVGRLAQMLVEAGLKAGDVASVYGPVGWEWVVAYHAVLRAGATVNPINALLTADEVGFILSDCNSKFLFADSSRREMLFAAGLVGDIKVIPFEDVDALTEQGPTLPLPDDFSTDAISTVCYTSGTTGRPKGAMLSHRSVMMNAALTALMHGRGSHDITVSALPLAHVYGTVVMNSTLLSGGKLVLLPAFDPRSTIEAIVEHQATRFEGVPTMYYRLLTELPKVDALPQSLTMCTVGGQTMPVDKMRLVEQAFGCPLIELWGMSEIGGLGTTFPWTGPRTLGSIGIPLPFMQVRVFEAATGRLPGDGEVGELQIRGPLVMNGYLGNAVATAEVLSEDGWLSTGDIVRINADGNIYIIDRAKDLILTSGNNVYPAEIERVIGDLPGVVMVGVGRDPHPDKGEVPHAYLVLAAGAELSEGEVIAHCRAHLAPYKIPRSVSFVADIPKTSSGKIMRRALVELRP</sequence>
<dbReference type="EC" id="6.2.1.3" evidence="3"/>
<evidence type="ECO:0000259" key="2">
    <source>
        <dbReference type="Pfam" id="PF13193"/>
    </source>
</evidence>
<dbReference type="AlphaFoldDB" id="F6EWZ0"/>
<dbReference type="HOGENOM" id="CLU_000022_59_7_5"/>
<dbReference type="GO" id="GO:0004467">
    <property type="term" value="F:long-chain fatty acid-CoA ligase activity"/>
    <property type="evidence" value="ECO:0007669"/>
    <property type="project" value="UniProtKB-EC"/>
</dbReference>